<evidence type="ECO:0000313" key="1">
    <source>
        <dbReference type="EMBL" id="MBX69301.1"/>
    </source>
</evidence>
<name>A0A2P2QQZ0_RHIMU</name>
<organism evidence="1">
    <name type="scientific">Rhizophora mucronata</name>
    <name type="common">Asiatic mangrove</name>
    <dbReference type="NCBI Taxonomy" id="61149"/>
    <lineage>
        <taxon>Eukaryota</taxon>
        <taxon>Viridiplantae</taxon>
        <taxon>Streptophyta</taxon>
        <taxon>Embryophyta</taxon>
        <taxon>Tracheophyta</taxon>
        <taxon>Spermatophyta</taxon>
        <taxon>Magnoliopsida</taxon>
        <taxon>eudicotyledons</taxon>
        <taxon>Gunneridae</taxon>
        <taxon>Pentapetalae</taxon>
        <taxon>rosids</taxon>
        <taxon>fabids</taxon>
        <taxon>Malpighiales</taxon>
        <taxon>Rhizophoraceae</taxon>
        <taxon>Rhizophora</taxon>
    </lineage>
</organism>
<dbReference type="EMBL" id="GGEC01088817">
    <property type="protein sequence ID" value="MBX69301.1"/>
    <property type="molecule type" value="Transcribed_RNA"/>
</dbReference>
<proteinExistence type="predicted"/>
<reference evidence="1" key="1">
    <citation type="submission" date="2018-02" db="EMBL/GenBank/DDBJ databases">
        <title>Rhizophora mucronata_Transcriptome.</title>
        <authorList>
            <person name="Meera S.P."/>
            <person name="Sreeshan A."/>
            <person name="Augustine A."/>
        </authorList>
    </citation>
    <scope>NUCLEOTIDE SEQUENCE</scope>
    <source>
        <tissue evidence="1">Leaf</tissue>
    </source>
</reference>
<accession>A0A2P2QQZ0</accession>
<protein>
    <submittedName>
        <fullName evidence="1">Uncharacterized protein</fullName>
    </submittedName>
</protein>
<dbReference type="AlphaFoldDB" id="A0A2P2QQZ0"/>
<sequence>MIRIFYFVNQLIVKSRAGPMHLGLTSFFGEKENQQLSCKY</sequence>